<dbReference type="AlphaFoldDB" id="A0A1N6HGZ9"/>
<sequence length="173" mass="19339">MGLLDSLLPEFDAVEYHEITVNKPVESVFDALKCVDFGASKTIATLFKLRGIPSTHLTIQGLVDQGHFSLLGEESPHELVLGLMVNKAPVPIESGEAFATNSVAARMRIGCNYQCSRIDDTTTRLSTETRVAVTGTMSKVFFHCYWLFIKPFSGWIRRIMLRLVKEKAEGMER</sequence>
<proteinExistence type="predicted"/>
<gene>
    <name evidence="1" type="ORF">SAMN02745161_2207</name>
</gene>
<dbReference type="EMBL" id="FSRG01000005">
    <property type="protein sequence ID" value="SIO19128.1"/>
    <property type="molecule type" value="Genomic_DNA"/>
</dbReference>
<dbReference type="Proteomes" id="UP000184694">
    <property type="component" value="Unassembled WGS sequence"/>
</dbReference>
<dbReference type="STRING" id="1121457.SAMN02745161_2207"/>
<name>A0A1N6HGZ9_9BACT</name>
<evidence type="ECO:0000313" key="2">
    <source>
        <dbReference type="Proteomes" id="UP000184694"/>
    </source>
</evidence>
<organism evidence="1 2">
    <name type="scientific">Halodesulfovibrio marinisediminis DSM 17456</name>
    <dbReference type="NCBI Taxonomy" id="1121457"/>
    <lineage>
        <taxon>Bacteria</taxon>
        <taxon>Pseudomonadati</taxon>
        <taxon>Thermodesulfobacteriota</taxon>
        <taxon>Desulfovibrionia</taxon>
        <taxon>Desulfovibrionales</taxon>
        <taxon>Desulfovibrionaceae</taxon>
        <taxon>Halodesulfovibrio</taxon>
    </lineage>
</organism>
<keyword evidence="2" id="KW-1185">Reference proteome</keyword>
<protein>
    <recommendedName>
        <fullName evidence="3">Polyketide cyclase / dehydrase and lipid transport</fullName>
    </recommendedName>
</protein>
<accession>A0A1N6HGZ9</accession>
<dbReference type="RefSeq" id="WP_074216969.1">
    <property type="nucleotide sequence ID" value="NZ_FSRG01000005.1"/>
</dbReference>
<evidence type="ECO:0008006" key="3">
    <source>
        <dbReference type="Google" id="ProtNLM"/>
    </source>
</evidence>
<evidence type="ECO:0000313" key="1">
    <source>
        <dbReference type="EMBL" id="SIO19128.1"/>
    </source>
</evidence>
<dbReference type="OrthoDB" id="5464833at2"/>
<reference evidence="2" key="1">
    <citation type="submission" date="2016-11" db="EMBL/GenBank/DDBJ databases">
        <authorList>
            <person name="Varghese N."/>
            <person name="Submissions S."/>
        </authorList>
    </citation>
    <scope>NUCLEOTIDE SEQUENCE [LARGE SCALE GENOMIC DNA]</scope>
    <source>
        <strain evidence="2">DSM 17456</strain>
    </source>
</reference>